<name>A0ABR6X2R3_9BURK</name>
<dbReference type="PANTHER" id="PTHR43737">
    <property type="entry name" value="BLL7424 PROTEIN"/>
    <property type="match status" value="1"/>
</dbReference>
<proteinExistence type="predicted"/>
<dbReference type="InterPro" id="IPR010869">
    <property type="entry name" value="DUF1501"/>
</dbReference>
<keyword evidence="2" id="KW-1185">Reference proteome</keyword>
<evidence type="ECO:0000313" key="2">
    <source>
        <dbReference type="Proteomes" id="UP000648257"/>
    </source>
</evidence>
<evidence type="ECO:0000313" key="1">
    <source>
        <dbReference type="EMBL" id="MBC3807212.1"/>
    </source>
</evidence>
<dbReference type="RefSeq" id="WP_186922301.1">
    <property type="nucleotide sequence ID" value="NZ_JACOFW010000006.1"/>
</dbReference>
<organism evidence="1 2">
    <name type="scientific">Undibacterium seohonense</name>
    <dbReference type="NCBI Taxonomy" id="1344950"/>
    <lineage>
        <taxon>Bacteria</taxon>
        <taxon>Pseudomonadati</taxon>
        <taxon>Pseudomonadota</taxon>
        <taxon>Betaproteobacteria</taxon>
        <taxon>Burkholderiales</taxon>
        <taxon>Oxalobacteraceae</taxon>
        <taxon>Undibacterium</taxon>
    </lineage>
</organism>
<accession>A0ABR6X2R3</accession>
<dbReference type="Pfam" id="PF07394">
    <property type="entry name" value="DUF1501"/>
    <property type="match status" value="1"/>
</dbReference>
<dbReference type="EMBL" id="JACOFW010000006">
    <property type="protein sequence ID" value="MBC3807212.1"/>
    <property type="molecule type" value="Genomic_DNA"/>
</dbReference>
<reference evidence="1 2" key="1">
    <citation type="submission" date="2020-08" db="EMBL/GenBank/DDBJ databases">
        <title>Novel species isolated from subtropical streams in China.</title>
        <authorList>
            <person name="Lu H."/>
        </authorList>
    </citation>
    <scope>NUCLEOTIDE SEQUENCE [LARGE SCALE GENOMIC DNA]</scope>
    <source>
        <strain evidence="1 2">KACC 16656</strain>
    </source>
</reference>
<comment type="caution">
    <text evidence="1">The sequence shown here is derived from an EMBL/GenBank/DDBJ whole genome shotgun (WGS) entry which is preliminary data.</text>
</comment>
<gene>
    <name evidence="1" type="ORF">H8K52_07615</name>
</gene>
<protein>
    <submittedName>
        <fullName evidence="1">DUF1501 domain-containing protein</fullName>
    </submittedName>
</protein>
<dbReference type="PANTHER" id="PTHR43737:SF1">
    <property type="entry name" value="DUF1501 DOMAIN-CONTAINING PROTEIN"/>
    <property type="match status" value="1"/>
</dbReference>
<sequence>MSRRHFLKSIGAPLVASLGGSSLLASFNDSEAAIGDDYKALVCLFLNGGNDGNNTLIPTDGGYNDYRQSRPVLALPKESLINLTAKSGGRSFALHPGLAPLAALYNRQRLSWIANIGPLIVPATGQQVIDHAVAVPPFLMSHNDQTAVQQGWGGDADQSGWAGRGLELFSSSLRNQLNAVSMTQDRTLILGKNAQTSFMSANGARYWGRADLAAPQSFWSQALNNMAQLQFANPYEKEYARTFGNSVTEATILTQVFLKAKAPSGNFSSDELAANLRSLASALPVFKSMGYRRQIFLVQWGGFDTHYEQRGNAARTQDAQLAILGKAVAAFDDSIVAAGMDRDVTTFMMSDFGRTLRPASGEGSDHAWGNHWFVLGGAVAGGQVHGQFPSLVLGSADDGDPGRGGRHVPSTSTDQLGASLMQWMGLPTTQFHNVFPNLVNFSQKTINIFKA</sequence>
<dbReference type="Proteomes" id="UP000648257">
    <property type="component" value="Unassembled WGS sequence"/>
</dbReference>